<evidence type="ECO:0000313" key="2">
    <source>
        <dbReference type="EMBL" id="KAI6657886.1"/>
    </source>
</evidence>
<dbReference type="InterPro" id="IPR000387">
    <property type="entry name" value="Tyr_Pase_dom"/>
</dbReference>
<sequence length="192" mass="22371">MPVLDNKFCYDKLMQNLGEVLQKHNMTLPTNSYMLDITYINSYIPGESKDYGIEELFWDENSNLGRLLHWPIIGSTIRPPGDNTVIKFVIKEYMERSIDRLDLKLPSLHHLLTTEYADVSLIIYTHCEAGVDRTGEVSGAYYMQFLNVTFENAVKVDNSIINRDMYVDSRNELQWYCYYLKFVKGVKNLVCV</sequence>
<feature type="domain" description="Tyrosine specific protein phosphatases" evidence="1">
    <location>
        <begin position="123"/>
        <end position="155"/>
    </location>
</feature>
<comment type="caution">
    <text evidence="2">The sequence shown here is derived from an EMBL/GenBank/DDBJ whole genome shotgun (WGS) entry which is preliminary data.</text>
</comment>
<dbReference type="PANTHER" id="PTHR38745">
    <property type="entry name" value="PHOSPHATASE, PUTATIVE-RELATED"/>
    <property type="match status" value="1"/>
</dbReference>
<protein>
    <recommendedName>
        <fullName evidence="1">Tyrosine specific protein phosphatases domain-containing protein</fullName>
    </recommendedName>
</protein>
<dbReference type="Gene3D" id="3.90.190.10">
    <property type="entry name" value="Protein tyrosine phosphatase superfamily"/>
    <property type="match status" value="1"/>
</dbReference>
<dbReference type="PROSITE" id="PS50056">
    <property type="entry name" value="TYR_PHOSPHATASE_2"/>
    <property type="match status" value="1"/>
</dbReference>
<dbReference type="SUPFAM" id="SSF52799">
    <property type="entry name" value="(Phosphotyrosine protein) phosphatases II"/>
    <property type="match status" value="1"/>
</dbReference>
<keyword evidence="3" id="KW-1185">Reference proteome</keyword>
<accession>A0AAV7KA30</accession>
<dbReference type="EMBL" id="JAKMXF010000110">
    <property type="protein sequence ID" value="KAI6657886.1"/>
    <property type="molecule type" value="Genomic_DNA"/>
</dbReference>
<evidence type="ECO:0000313" key="3">
    <source>
        <dbReference type="Proteomes" id="UP001165289"/>
    </source>
</evidence>
<gene>
    <name evidence="2" type="ORF">LOD99_15604</name>
</gene>
<dbReference type="Proteomes" id="UP001165289">
    <property type="component" value="Unassembled WGS sequence"/>
</dbReference>
<reference evidence="2 3" key="1">
    <citation type="journal article" date="2023" name="BMC Biol.">
        <title>The compact genome of the sponge Oopsacas minuta (Hexactinellida) is lacking key metazoan core genes.</title>
        <authorList>
            <person name="Santini S."/>
            <person name="Schenkelaars Q."/>
            <person name="Jourda C."/>
            <person name="Duchesne M."/>
            <person name="Belahbib H."/>
            <person name="Rocher C."/>
            <person name="Selva M."/>
            <person name="Riesgo A."/>
            <person name="Vervoort M."/>
            <person name="Leys S.P."/>
            <person name="Kodjabachian L."/>
            <person name="Le Bivic A."/>
            <person name="Borchiellini C."/>
            <person name="Claverie J.M."/>
            <person name="Renard E."/>
        </authorList>
    </citation>
    <scope>NUCLEOTIDE SEQUENCE [LARGE SCALE GENOMIC DNA]</scope>
    <source>
        <strain evidence="2">SPO-2</strain>
    </source>
</reference>
<dbReference type="PANTHER" id="PTHR38745:SF2">
    <property type="entry name" value="TYROSINE SPECIFIC PROTEIN PHOSPHATASES DOMAIN-CONTAINING PROTEIN"/>
    <property type="match status" value="1"/>
</dbReference>
<proteinExistence type="predicted"/>
<name>A0AAV7KA30_9METZ</name>
<dbReference type="AlphaFoldDB" id="A0AAV7KA30"/>
<dbReference type="InterPro" id="IPR029021">
    <property type="entry name" value="Prot-tyrosine_phosphatase-like"/>
</dbReference>
<organism evidence="2 3">
    <name type="scientific">Oopsacas minuta</name>
    <dbReference type="NCBI Taxonomy" id="111878"/>
    <lineage>
        <taxon>Eukaryota</taxon>
        <taxon>Metazoa</taxon>
        <taxon>Porifera</taxon>
        <taxon>Hexactinellida</taxon>
        <taxon>Hexasterophora</taxon>
        <taxon>Lyssacinosida</taxon>
        <taxon>Leucopsacidae</taxon>
        <taxon>Oopsacas</taxon>
    </lineage>
</organism>
<evidence type="ECO:0000259" key="1">
    <source>
        <dbReference type="PROSITE" id="PS50056"/>
    </source>
</evidence>